<comment type="function">
    <text evidence="6">Sigma factors are initiation factors that promote the attachment of RNA polymerase to specific initiation sites and are then released. This sigma factor controls the expression of flagella-related genes.</text>
</comment>
<evidence type="ECO:0000256" key="2">
    <source>
        <dbReference type="ARBA" id="ARBA00023015"/>
    </source>
</evidence>
<dbReference type="Gene3D" id="1.20.140.160">
    <property type="match status" value="1"/>
</dbReference>
<dbReference type="InterPro" id="IPR013325">
    <property type="entry name" value="RNA_pol_sigma_r2"/>
</dbReference>
<dbReference type="GO" id="GO:0006352">
    <property type="term" value="P:DNA-templated transcription initiation"/>
    <property type="evidence" value="ECO:0007669"/>
    <property type="project" value="UniProtKB-UniRule"/>
</dbReference>
<dbReference type="PANTHER" id="PTHR30385:SF7">
    <property type="entry name" value="RNA POLYMERASE SIGMA FACTOR FLIA"/>
    <property type="match status" value="1"/>
</dbReference>
<dbReference type="InterPro" id="IPR000943">
    <property type="entry name" value="RNA_pol_sigma70"/>
</dbReference>
<dbReference type="Pfam" id="PF04545">
    <property type="entry name" value="Sigma70_r4"/>
    <property type="match status" value="1"/>
</dbReference>
<dbReference type="InterPro" id="IPR014284">
    <property type="entry name" value="RNA_pol_sigma-70_dom"/>
</dbReference>
<dbReference type="SUPFAM" id="SSF88946">
    <property type="entry name" value="Sigma2 domain of RNA polymerase sigma factors"/>
    <property type="match status" value="1"/>
</dbReference>
<keyword evidence="1 6" id="KW-0963">Cytoplasm</keyword>
<keyword evidence="3 6" id="KW-0731">Sigma factor</keyword>
<dbReference type="InterPro" id="IPR012845">
    <property type="entry name" value="RNA_pol_sigma_FliA_WhiG"/>
</dbReference>
<dbReference type="NCBIfam" id="TIGR02937">
    <property type="entry name" value="sigma70-ECF"/>
    <property type="match status" value="1"/>
</dbReference>
<evidence type="ECO:0000313" key="10">
    <source>
        <dbReference type="Proteomes" id="UP000186513"/>
    </source>
</evidence>
<dbReference type="AlphaFoldDB" id="A0A1K2HB07"/>
<keyword evidence="10" id="KW-1185">Reference proteome</keyword>
<evidence type="ECO:0000256" key="5">
    <source>
        <dbReference type="ARBA" id="ARBA00023163"/>
    </source>
</evidence>
<dbReference type="PRINTS" id="PR00046">
    <property type="entry name" value="SIGMA70FCT"/>
</dbReference>
<dbReference type="GO" id="GO:0016987">
    <property type="term" value="F:sigma factor activity"/>
    <property type="evidence" value="ECO:0007669"/>
    <property type="project" value="UniProtKB-UniRule"/>
</dbReference>
<comment type="subcellular location">
    <subcellularLocation>
        <location evidence="6">Cytoplasm</location>
    </subcellularLocation>
</comment>
<dbReference type="InterPro" id="IPR028617">
    <property type="entry name" value="Sigma70_FliA"/>
</dbReference>
<comment type="similarity">
    <text evidence="6">Belongs to the sigma-70 factor family. FliA subfamily.</text>
</comment>
<dbReference type="HAMAP" id="MF_00962">
    <property type="entry name" value="Sigma70_FliA"/>
    <property type="match status" value="1"/>
</dbReference>
<dbReference type="PROSITE" id="PS00715">
    <property type="entry name" value="SIGMA70_1"/>
    <property type="match status" value="1"/>
</dbReference>
<evidence type="ECO:0000256" key="4">
    <source>
        <dbReference type="ARBA" id="ARBA00023125"/>
    </source>
</evidence>
<gene>
    <name evidence="6" type="primary">fliA</name>
    <name evidence="9" type="ORF">SAMN02745887_01074</name>
</gene>
<sequence length="248" mass="27946">MSSTRALGAYKQHAADPVETRVSTHAPLVKKLAYHMVARLPASVEVDDLIQAGLIGLMEAARNFDPLAGVQFETFATQRIRGAMLDELREADWMPRQLRRSMRDIEAAIVKLGHSLGHAPSEADVAAEMGVSLTDYQEMLSDCRGHQLVYYDDFDNEEDGRNSLDNLAADHDADPLRELDDSDFRRVLVDGIARLPEREKMVMALYYEQELNLKEIGAVLNVTESRVSQLHSQAVARLRARLRDWTEK</sequence>
<evidence type="ECO:0000256" key="3">
    <source>
        <dbReference type="ARBA" id="ARBA00023082"/>
    </source>
</evidence>
<name>A0A1K2HB07_9NEIS</name>
<dbReference type="STRING" id="1121279.SAMN02745887_01074"/>
<dbReference type="GO" id="GO:0003677">
    <property type="term" value="F:DNA binding"/>
    <property type="evidence" value="ECO:0007669"/>
    <property type="project" value="UniProtKB-UniRule"/>
</dbReference>
<feature type="DNA-binding region" description="H-T-H motif" evidence="6">
    <location>
        <begin position="213"/>
        <end position="232"/>
    </location>
</feature>
<dbReference type="NCBIfam" id="TIGR02479">
    <property type="entry name" value="FliA_WhiG"/>
    <property type="match status" value="1"/>
</dbReference>
<evidence type="ECO:0000313" key="9">
    <source>
        <dbReference type="EMBL" id="SFZ73992.1"/>
    </source>
</evidence>
<feature type="region of interest" description="Sigma-70 factor domain-2" evidence="6">
    <location>
        <begin position="21"/>
        <end position="93"/>
    </location>
</feature>
<feature type="short sequence motif" description="Interaction with polymerase core subunit RpoC" evidence="6">
    <location>
        <begin position="48"/>
        <end position="51"/>
    </location>
</feature>
<dbReference type="InterPro" id="IPR007627">
    <property type="entry name" value="RNA_pol_sigma70_r2"/>
</dbReference>
<keyword evidence="5 6" id="KW-0804">Transcription</keyword>
<evidence type="ECO:0000256" key="1">
    <source>
        <dbReference type="ARBA" id="ARBA00022490"/>
    </source>
</evidence>
<keyword evidence="2 6" id="KW-0805">Transcription regulation</keyword>
<organism evidence="9 10">
    <name type="scientific">Chitinimonas taiwanensis DSM 18899</name>
    <dbReference type="NCBI Taxonomy" id="1121279"/>
    <lineage>
        <taxon>Bacteria</taxon>
        <taxon>Pseudomonadati</taxon>
        <taxon>Pseudomonadota</taxon>
        <taxon>Betaproteobacteria</taxon>
        <taxon>Neisseriales</taxon>
        <taxon>Chitinibacteraceae</taxon>
        <taxon>Chitinimonas</taxon>
    </lineage>
</organism>
<dbReference type="Proteomes" id="UP000186513">
    <property type="component" value="Unassembled WGS sequence"/>
</dbReference>
<dbReference type="PANTHER" id="PTHR30385">
    <property type="entry name" value="SIGMA FACTOR F FLAGELLAR"/>
    <property type="match status" value="1"/>
</dbReference>
<dbReference type="EMBL" id="FPKR01000003">
    <property type="protein sequence ID" value="SFZ73992.1"/>
    <property type="molecule type" value="Genomic_DNA"/>
</dbReference>
<dbReference type="InterPro" id="IPR013324">
    <property type="entry name" value="RNA_pol_sigma_r3/r4-like"/>
</dbReference>
<feature type="domain" description="RNA polymerase sigma-70" evidence="8">
    <location>
        <begin position="212"/>
        <end position="238"/>
    </location>
</feature>
<dbReference type="OrthoDB" id="9799825at2"/>
<reference evidence="9 10" key="1">
    <citation type="submission" date="2016-11" db="EMBL/GenBank/DDBJ databases">
        <authorList>
            <person name="Jaros S."/>
            <person name="Januszkiewicz K."/>
            <person name="Wedrychowicz H."/>
        </authorList>
    </citation>
    <scope>NUCLEOTIDE SEQUENCE [LARGE SCALE GENOMIC DNA]</scope>
    <source>
        <strain evidence="9 10">DSM 18899</strain>
    </source>
</reference>
<dbReference type="SUPFAM" id="SSF88659">
    <property type="entry name" value="Sigma3 and sigma4 domains of RNA polymerase sigma factors"/>
    <property type="match status" value="2"/>
</dbReference>
<comment type="caution">
    <text evidence="6">Lacks conserved residue(s) required for the propagation of feature annotation.</text>
</comment>
<feature type="domain" description="RNA polymerase sigma-70" evidence="7">
    <location>
        <begin position="48"/>
        <end position="61"/>
    </location>
</feature>
<feature type="region of interest" description="Sigma-70 factor domain-4" evidence="6">
    <location>
        <begin position="191"/>
        <end position="239"/>
    </location>
</feature>
<dbReference type="PROSITE" id="PS00716">
    <property type="entry name" value="SIGMA70_2"/>
    <property type="match status" value="1"/>
</dbReference>
<dbReference type="InterPro" id="IPR007630">
    <property type="entry name" value="RNA_pol_sigma70_r4"/>
</dbReference>
<accession>A0A1K2HB07</accession>
<dbReference type="GO" id="GO:0005737">
    <property type="term" value="C:cytoplasm"/>
    <property type="evidence" value="ECO:0007669"/>
    <property type="project" value="UniProtKB-SubCell"/>
</dbReference>
<protein>
    <recommendedName>
        <fullName evidence="6">RNA polymerase sigma factor FliA</fullName>
    </recommendedName>
    <alternativeName>
        <fullName evidence="6">RNA polymerase sigma factor for flagellar operon</fullName>
    </alternativeName>
    <alternativeName>
        <fullName evidence="6">Sigma F</fullName>
    </alternativeName>
    <alternativeName>
        <fullName evidence="6">Sigma-28</fullName>
    </alternativeName>
</protein>
<dbReference type="CDD" id="cd06171">
    <property type="entry name" value="Sigma70_r4"/>
    <property type="match status" value="1"/>
</dbReference>
<evidence type="ECO:0000259" key="7">
    <source>
        <dbReference type="PROSITE" id="PS00715"/>
    </source>
</evidence>
<dbReference type="Pfam" id="PF04539">
    <property type="entry name" value="Sigma70_r3"/>
    <property type="match status" value="1"/>
</dbReference>
<dbReference type="PIRSF" id="PIRSF000770">
    <property type="entry name" value="RNA_pol_sigma-SigE/K"/>
    <property type="match status" value="1"/>
</dbReference>
<dbReference type="InterPro" id="IPR007624">
    <property type="entry name" value="RNA_pol_sigma70_r3"/>
</dbReference>
<keyword evidence="4 6" id="KW-0238">DNA-binding</keyword>
<dbReference type="Pfam" id="PF04542">
    <property type="entry name" value="Sigma70_r2"/>
    <property type="match status" value="1"/>
</dbReference>
<dbReference type="RefSeq" id="WP_084658211.1">
    <property type="nucleotide sequence ID" value="NZ_FPKR01000003.1"/>
</dbReference>
<proteinExistence type="inferred from homology"/>
<dbReference type="NCBIfam" id="NF005413">
    <property type="entry name" value="PRK06986.1"/>
    <property type="match status" value="1"/>
</dbReference>
<evidence type="ECO:0000259" key="8">
    <source>
        <dbReference type="PROSITE" id="PS00716"/>
    </source>
</evidence>
<dbReference type="Gene3D" id="1.10.1740.10">
    <property type="match status" value="1"/>
</dbReference>
<evidence type="ECO:0000256" key="6">
    <source>
        <dbReference type="HAMAP-Rule" id="MF_00962"/>
    </source>
</evidence>
<dbReference type="GO" id="GO:0003899">
    <property type="term" value="F:DNA-directed RNA polymerase activity"/>
    <property type="evidence" value="ECO:0007669"/>
    <property type="project" value="InterPro"/>
</dbReference>